<dbReference type="PANTHER" id="PTHR48016:SF44">
    <property type="entry name" value="MITOGEN-ACTIVATED PROTEIN KINASE KINASE KINASE STE-STE11 FAMILY"/>
    <property type="match status" value="1"/>
</dbReference>
<feature type="region of interest" description="Disordered" evidence="11">
    <location>
        <begin position="311"/>
        <end position="336"/>
    </location>
</feature>
<reference evidence="13 14" key="1">
    <citation type="submission" date="2024-04" db="EMBL/GenBank/DDBJ databases">
        <title>The reference genome of an endangered Asteraceae, Deinandra increscens subsp. villosa, native to the Central Coast of California.</title>
        <authorList>
            <person name="Guilliams M."/>
            <person name="Hasenstab-Lehman K."/>
            <person name="Meyer R."/>
            <person name="Mcevoy S."/>
        </authorList>
    </citation>
    <scope>NUCLEOTIDE SEQUENCE [LARGE SCALE GENOMIC DNA]</scope>
    <source>
        <tissue evidence="13">Leaf</tissue>
    </source>
</reference>
<gene>
    <name evidence="13" type="ORF">SSX86_011476</name>
</gene>
<keyword evidence="7 10" id="KW-0067">ATP-binding</keyword>
<evidence type="ECO:0000256" key="9">
    <source>
        <dbReference type="ARBA" id="ARBA00048329"/>
    </source>
</evidence>
<comment type="catalytic activity">
    <reaction evidence="9">
        <text>L-seryl-[protein] + ATP = O-phospho-L-seryl-[protein] + ADP + H(+)</text>
        <dbReference type="Rhea" id="RHEA:17989"/>
        <dbReference type="Rhea" id="RHEA-COMP:9863"/>
        <dbReference type="Rhea" id="RHEA-COMP:11604"/>
        <dbReference type="ChEBI" id="CHEBI:15378"/>
        <dbReference type="ChEBI" id="CHEBI:29999"/>
        <dbReference type="ChEBI" id="CHEBI:30616"/>
        <dbReference type="ChEBI" id="CHEBI:83421"/>
        <dbReference type="ChEBI" id="CHEBI:456216"/>
        <dbReference type="EC" id="2.7.11.25"/>
    </reaction>
</comment>
<dbReference type="PROSITE" id="PS00107">
    <property type="entry name" value="PROTEIN_KINASE_ATP"/>
    <property type="match status" value="2"/>
</dbReference>
<dbReference type="SUPFAM" id="SSF56112">
    <property type="entry name" value="Protein kinase-like (PK-like)"/>
    <property type="match status" value="2"/>
</dbReference>
<dbReference type="Pfam" id="PF00069">
    <property type="entry name" value="Pkinase"/>
    <property type="match status" value="2"/>
</dbReference>
<dbReference type="FunFam" id="1.10.510.10:FF:000359">
    <property type="entry name" value="Mitogen-activated protein kinase 1, putative, expressed"/>
    <property type="match status" value="1"/>
</dbReference>
<accession>A0AAP0DBN5</accession>
<dbReference type="AlphaFoldDB" id="A0AAP0DBN5"/>
<dbReference type="Proteomes" id="UP001408789">
    <property type="component" value="Unassembled WGS sequence"/>
</dbReference>
<protein>
    <recommendedName>
        <fullName evidence="2">mitogen-activated protein kinase kinase kinase</fullName>
        <ecNumber evidence="2">2.7.11.25</ecNumber>
    </recommendedName>
</protein>
<keyword evidence="14" id="KW-1185">Reference proteome</keyword>
<dbReference type="GO" id="GO:0005737">
    <property type="term" value="C:cytoplasm"/>
    <property type="evidence" value="ECO:0007669"/>
    <property type="project" value="TreeGrafter"/>
</dbReference>
<dbReference type="PANTHER" id="PTHR48016">
    <property type="entry name" value="MAP KINASE KINASE KINASE SSK2-RELATED-RELATED"/>
    <property type="match status" value="1"/>
</dbReference>
<dbReference type="GO" id="GO:0004709">
    <property type="term" value="F:MAP kinase kinase kinase activity"/>
    <property type="evidence" value="ECO:0007669"/>
    <property type="project" value="UniProtKB-EC"/>
</dbReference>
<dbReference type="InterPro" id="IPR000719">
    <property type="entry name" value="Prot_kinase_dom"/>
</dbReference>
<dbReference type="EC" id="2.7.11.25" evidence="2"/>
<name>A0AAP0DBN5_9ASTR</name>
<organism evidence="13 14">
    <name type="scientific">Deinandra increscens subsp. villosa</name>
    <dbReference type="NCBI Taxonomy" id="3103831"/>
    <lineage>
        <taxon>Eukaryota</taxon>
        <taxon>Viridiplantae</taxon>
        <taxon>Streptophyta</taxon>
        <taxon>Embryophyta</taxon>
        <taxon>Tracheophyta</taxon>
        <taxon>Spermatophyta</taxon>
        <taxon>Magnoliopsida</taxon>
        <taxon>eudicotyledons</taxon>
        <taxon>Gunneridae</taxon>
        <taxon>Pentapetalae</taxon>
        <taxon>asterids</taxon>
        <taxon>campanulids</taxon>
        <taxon>Asterales</taxon>
        <taxon>Asteraceae</taxon>
        <taxon>Asteroideae</taxon>
        <taxon>Heliantheae alliance</taxon>
        <taxon>Madieae</taxon>
        <taxon>Madiinae</taxon>
        <taxon>Deinandra</taxon>
    </lineage>
</organism>
<dbReference type="PROSITE" id="PS50011">
    <property type="entry name" value="PROTEIN_KINASE_DOM"/>
    <property type="match status" value="2"/>
</dbReference>
<feature type="domain" description="Protein kinase" evidence="12">
    <location>
        <begin position="614"/>
        <end position="865"/>
    </location>
</feature>
<evidence type="ECO:0000256" key="7">
    <source>
        <dbReference type="ARBA" id="ARBA00022840"/>
    </source>
</evidence>
<feature type="compositionally biased region" description="Low complexity" evidence="11">
    <location>
        <begin position="28"/>
        <end position="40"/>
    </location>
</feature>
<dbReference type="GO" id="GO:1902065">
    <property type="term" value="P:response to L-glutamate"/>
    <property type="evidence" value="ECO:0007669"/>
    <property type="project" value="UniProtKB-ARBA"/>
</dbReference>
<feature type="binding site" evidence="10">
    <location>
        <position position="378"/>
    </location>
    <ligand>
        <name>ATP</name>
        <dbReference type="ChEBI" id="CHEBI:30616"/>
    </ligand>
</feature>
<keyword evidence="5 10" id="KW-0547">Nucleotide-binding</keyword>
<dbReference type="GO" id="GO:0005524">
    <property type="term" value="F:ATP binding"/>
    <property type="evidence" value="ECO:0007669"/>
    <property type="project" value="UniProtKB-UniRule"/>
</dbReference>
<dbReference type="InterPro" id="IPR050538">
    <property type="entry name" value="MAP_kinase_kinase_kinase"/>
</dbReference>
<dbReference type="Gene3D" id="1.10.510.10">
    <property type="entry name" value="Transferase(Phosphotransferase) domain 1"/>
    <property type="match status" value="2"/>
</dbReference>
<keyword evidence="4" id="KW-0808">Transferase</keyword>
<evidence type="ECO:0000256" key="10">
    <source>
        <dbReference type="PROSITE-ProRule" id="PRU10141"/>
    </source>
</evidence>
<dbReference type="InterPro" id="IPR011009">
    <property type="entry name" value="Kinase-like_dom_sf"/>
</dbReference>
<evidence type="ECO:0000256" key="4">
    <source>
        <dbReference type="ARBA" id="ARBA00022679"/>
    </source>
</evidence>
<evidence type="ECO:0000256" key="8">
    <source>
        <dbReference type="ARBA" id="ARBA00047559"/>
    </source>
</evidence>
<dbReference type="EMBL" id="JBCNJP010000013">
    <property type="protein sequence ID" value="KAK9069572.1"/>
    <property type="molecule type" value="Genomic_DNA"/>
</dbReference>
<keyword evidence="6" id="KW-0418">Kinase</keyword>
<feature type="region of interest" description="Disordered" evidence="11">
    <location>
        <begin position="25"/>
        <end position="45"/>
    </location>
</feature>
<feature type="binding site" evidence="10">
    <location>
        <position position="642"/>
    </location>
    <ligand>
        <name>ATP</name>
        <dbReference type="ChEBI" id="CHEBI:30616"/>
    </ligand>
</feature>
<evidence type="ECO:0000256" key="1">
    <source>
        <dbReference type="ARBA" id="ARBA00006529"/>
    </source>
</evidence>
<sequence length="888" mass="97789">MKLYTRGQKPKVASRRLDRTNALKNIDYDASTSPSSSFDDQSAHRTRSLDILPLSDRTSFRIEGTEGEFDLICRSLGLSGPDDFAISTDDWEKRRSYSPPGGSVPSTSRFHHSNPLRESPENDFPVSFASKIGFSDDEVKTDGESLKSADDRVLVTNGVINRADDVSVRRIAGSARVLENGGDGETDKTRARHAESGIGIKGLRPPILAPPPAMHPMILDDMGSSWDLIKSFAPRDNEDLASDGDDDTSEMMASRIDAVVSPSGSPAIARLISDDMGSNLDLISGNLASDGPDDANVETIETMDSRIDAIASPSGSVTLGDKDRGSSSEADGEQYPLSANGSFRGGFENWQKGDFLGSGSFGTVYEGFNEMGHFFAVKEVSLLDQGSQGKQSIIQLEQEISLLSQFHHENIVQYLGTDTNDSKLYIFLELVTKGSLARLYQKYELRDSQVSSYTRQILSGLNYLHERKVVHRDIKCANILVDATGSVKLADFGLAKATTLNDIKSCKGTPYWMAPEVVNNRSNHGYGLAADIWSLGCTVLEMLTRKVPYSHLEGMQALFRIGRVTALLTEDDMESNWDLIRSFAPRDEGSSSVAVDVEYPLSTNGSFRGGFKNWQKGDFLGRGSFGIVYEGFNEMGYFFAVKEVSLLDQGSQRINLLEQEISLLTQFHHENIVQYLGTDRDDDKLYIFLELVTKGSLARLYQKYELQDSQVSAYTRQILSGLNYLHVQKVVHRDIKCANILIDANGSVKLADFGLVKATTFIDTKSFKGAIYQMAPEVVNNISNSGYGLAADIWSLGCSVLEMLTRKVPYSHLEGMQALFRIGRGQLPEIPDTLSKEAQDFILKCLQVNPDNRPTTAELLDHPFVSRSTSMNLRVASKNDTGNVSTVT</sequence>
<dbReference type="SMART" id="SM00220">
    <property type="entry name" value="S_TKc"/>
    <property type="match status" value="2"/>
</dbReference>
<feature type="domain" description="Protein kinase" evidence="12">
    <location>
        <begin position="350"/>
        <end position="602"/>
    </location>
</feature>
<evidence type="ECO:0000256" key="5">
    <source>
        <dbReference type="ARBA" id="ARBA00022741"/>
    </source>
</evidence>
<evidence type="ECO:0000313" key="14">
    <source>
        <dbReference type="Proteomes" id="UP001408789"/>
    </source>
</evidence>
<evidence type="ECO:0000256" key="11">
    <source>
        <dbReference type="SAM" id="MobiDB-lite"/>
    </source>
</evidence>
<comment type="caution">
    <text evidence="13">The sequence shown here is derived from an EMBL/GenBank/DDBJ whole genome shotgun (WGS) entry which is preliminary data.</text>
</comment>
<keyword evidence="3" id="KW-0723">Serine/threonine-protein kinase</keyword>
<comment type="similarity">
    <text evidence="1">Belongs to the protein kinase superfamily. STE Ser/Thr protein kinase family. MAP kinase kinase kinase subfamily.</text>
</comment>
<evidence type="ECO:0000313" key="13">
    <source>
        <dbReference type="EMBL" id="KAK9069572.1"/>
    </source>
</evidence>
<feature type="region of interest" description="Disordered" evidence="11">
    <location>
        <begin position="90"/>
        <end position="122"/>
    </location>
</feature>
<proteinExistence type="inferred from homology"/>
<dbReference type="FunFam" id="1.10.510.10:FF:001501">
    <property type="entry name" value="Protein kinase, putative"/>
    <property type="match status" value="1"/>
</dbReference>
<dbReference type="InterPro" id="IPR017441">
    <property type="entry name" value="Protein_kinase_ATP_BS"/>
</dbReference>
<comment type="catalytic activity">
    <reaction evidence="8">
        <text>L-threonyl-[protein] + ATP = O-phospho-L-threonyl-[protein] + ADP + H(+)</text>
        <dbReference type="Rhea" id="RHEA:46608"/>
        <dbReference type="Rhea" id="RHEA-COMP:11060"/>
        <dbReference type="Rhea" id="RHEA-COMP:11605"/>
        <dbReference type="ChEBI" id="CHEBI:15378"/>
        <dbReference type="ChEBI" id="CHEBI:30013"/>
        <dbReference type="ChEBI" id="CHEBI:30616"/>
        <dbReference type="ChEBI" id="CHEBI:61977"/>
        <dbReference type="ChEBI" id="CHEBI:456216"/>
        <dbReference type="EC" id="2.7.11.25"/>
    </reaction>
</comment>
<evidence type="ECO:0000256" key="3">
    <source>
        <dbReference type="ARBA" id="ARBA00022527"/>
    </source>
</evidence>
<dbReference type="InterPro" id="IPR008271">
    <property type="entry name" value="Ser/Thr_kinase_AS"/>
</dbReference>
<evidence type="ECO:0000259" key="12">
    <source>
        <dbReference type="PROSITE" id="PS50011"/>
    </source>
</evidence>
<evidence type="ECO:0000256" key="6">
    <source>
        <dbReference type="ARBA" id="ARBA00022777"/>
    </source>
</evidence>
<evidence type="ECO:0000256" key="2">
    <source>
        <dbReference type="ARBA" id="ARBA00012406"/>
    </source>
</evidence>
<dbReference type="PROSITE" id="PS00108">
    <property type="entry name" value="PROTEIN_KINASE_ST"/>
    <property type="match status" value="2"/>
</dbReference>